<dbReference type="Pfam" id="PF19077">
    <property type="entry name" value="Big_13"/>
    <property type="match status" value="3"/>
</dbReference>
<name>A0AA88C6T3_9BURK</name>
<evidence type="ECO:0000313" key="5">
    <source>
        <dbReference type="EMBL" id="GGY77368.1"/>
    </source>
</evidence>
<comment type="caution">
    <text evidence="5">The sequence shown here is derived from an EMBL/GenBank/DDBJ whole genome shotgun (WGS) entry which is preliminary data.</text>
</comment>
<dbReference type="EMBL" id="BMWW01000001">
    <property type="protein sequence ID" value="GGY77368.1"/>
    <property type="molecule type" value="Genomic_DNA"/>
</dbReference>
<dbReference type="Pfam" id="PF13946">
    <property type="entry name" value="DUF4214"/>
    <property type="match status" value="2"/>
</dbReference>
<dbReference type="InterPro" id="IPR044016">
    <property type="entry name" value="Big_13"/>
</dbReference>
<dbReference type="GO" id="GO:0005509">
    <property type="term" value="F:calcium ion binding"/>
    <property type="evidence" value="ECO:0007669"/>
    <property type="project" value="InterPro"/>
</dbReference>
<gene>
    <name evidence="5" type="ORF">GCM10007388_07700</name>
</gene>
<dbReference type="InterPro" id="IPR013783">
    <property type="entry name" value="Ig-like_fold"/>
</dbReference>
<dbReference type="Pfam" id="PF17963">
    <property type="entry name" value="Big_9"/>
    <property type="match status" value="1"/>
</dbReference>
<dbReference type="Gene3D" id="2.60.40.10">
    <property type="entry name" value="Immunoglobulins"/>
    <property type="match status" value="4"/>
</dbReference>
<dbReference type="PRINTS" id="PR00313">
    <property type="entry name" value="CABNDNGRPT"/>
</dbReference>
<evidence type="ECO:0000259" key="2">
    <source>
        <dbReference type="Pfam" id="PF13946"/>
    </source>
</evidence>
<dbReference type="Gene3D" id="2.60.40.3440">
    <property type="match status" value="1"/>
</dbReference>
<feature type="region of interest" description="Disordered" evidence="1">
    <location>
        <begin position="1126"/>
        <end position="1167"/>
    </location>
</feature>
<feature type="domain" description="Bacterial Ig-like" evidence="3">
    <location>
        <begin position="820"/>
        <end position="915"/>
    </location>
</feature>
<dbReference type="Gene3D" id="2.150.10.10">
    <property type="entry name" value="Serralysin-like metalloprotease, C-terminal"/>
    <property type="match status" value="2"/>
</dbReference>
<evidence type="ECO:0000313" key="6">
    <source>
        <dbReference type="Proteomes" id="UP000619512"/>
    </source>
</evidence>
<feature type="domain" description="Bacterial Ig-like" evidence="4">
    <location>
        <begin position="1029"/>
        <end position="1127"/>
    </location>
</feature>
<dbReference type="InterPro" id="IPR001343">
    <property type="entry name" value="Hemolysn_Ca-bd"/>
</dbReference>
<evidence type="ECO:0000256" key="1">
    <source>
        <dbReference type="SAM" id="MobiDB-lite"/>
    </source>
</evidence>
<dbReference type="Pfam" id="PF00353">
    <property type="entry name" value="HemolysinCabind"/>
    <property type="match status" value="4"/>
</dbReference>
<evidence type="ECO:0000259" key="4">
    <source>
        <dbReference type="Pfam" id="PF19078"/>
    </source>
</evidence>
<accession>A0AA88C6T3</accession>
<dbReference type="InterPro" id="IPR025282">
    <property type="entry name" value="DUF4214"/>
</dbReference>
<proteinExistence type="predicted"/>
<sequence>MSSTFDFSANVVADEDPNAGPFQRIASQTVDGHTLTFTGNAGEWIVMDDVMYTDHDYARLHGKALFNTFDEIATSLRLSLDNGKLFDLTSLNIADIPGTTGAQFRFTTNKGSVVSGPLDGEFSLTLIGSDPALKGVAYVDIQMVNSNDPFIPGIDDVVLSNITAANVAPSFVGATTSLNAAQNGGAVNLAGLLHVSDVDTGQTLTWTQNSGPAHGTLTLNSATAATGATDITPGGTLTYVPTAGYAGTDSFSVQVSDGSATAIRTITVNVTPGQPGAPGLATASDTGLSTTDNVTAANAMTFSGTSAAGDTTSTVRVFVDVNGNGVYNAGEATGTATVGNGSWTVAGINTAALTTGTYNVYSVVTSATGSLTSAASSPLAVTVDRTAPTVTFSGIDISNDTGASDSDFATSAAAQTITATLSGALAAGDVVYGSVDNGSSWADITGKVSGTTLAWTGATLVPGGGIRLRVDDQHGNEGTTATQGYTLDTTAPTLTSASLALAADTGASAGDFITNVAAQTLSGTLSANTAAGDTVEVSLNDGGTWTAAANTAGTKTWSLAGQTLTGSDTLQVRVTDAAGNHGSAASQAYVLDTAAPTATIKADDQIAPSGSTFTFAVTYADTGGATLDASTFGTSNVGVFDPNGNKLGVTGFAVNGNEVTYTAQAPGGSWDTGDVGTYKIAINAGSVLDLAGNAVAANASAGTFNVAYSTAPAVSALKLSSDTGISNTDFITNVAGQTVTATLSKALTADDMVFGSLDNGGKWVDITSQVSGTTVQWSGITLAGTDTIVIKVTDKNAQDGIAASHAYQLDTGTPTLAIDDAALSADNGTSGTDFITNDATQNMGGTLSGPLAAGEFVEVSLDNGTSWTTATGSIGSRVWSLQNKTLSGSGTLQVRVSDTAGNHGNALTQAYVIDTAAPTAATPVRADLIDPATATFTFTVTYGDTGGAGLDKVSIGTGNVSVTGPAGALTVSAAQANGNTVTYTVAAPGGSWDASEAGDYTIGLSGVVDVAGNALVANPAAHSFHVGFRPAATITVGDTTLTAGETTVVTIAFTQAVQDLDLADLTAPNGTLTQLATADGGLTWTATLTPAANAWAASNTVVLNMAQVHSADGTAGIGTATSNSYAVQTGTEPQPPQPQPPQPQPTGTVDGVPITSTQQTDPGTGIVNTTVTVPVVTSTRTDDPNTPNKGLADIPLAATKGGVGAALTVSLPVGTGLDASGPATLLSNQEALLDLIRRIEQKTTTGSDVQQQMTGQGTSFLDNLLASTLLQTATVTPTAPATAAGTILITGAAPTGATVHGIVLDARQVGPNVTLQLDNVQFAAVVGAATLRGGAGNNIVIGDDASQSVFLGPEDDQLSGGGGDDVIGSAGGNDLLSGDAGNDAAAGGIGNDSVSGGTGNDVLQGGRSDRGHWDFTLAADGTLSAGHQTLMFAPAQSETLARAELDAGADALLFLAAEAVSLRDIALLYHGAFGRAADLPGLNFYVEQGASLTQVAQSFLRSPEWAASPLNVTTDSAYAQALYRQVLGREGEATGAAHWLAKLAGTDGPALSRADVLVAFATSPEHRAHYADGIVVAAADVTAEQGWITGSGDDRLDGGAGNDVVVGGDGIDTAVFAGKQSDWGLLVTGGEAVVLTNASAGEADTVSGIERSEFADGTLDLSFTQGGQVETLGLLYQAVLDRAADLPGLAWWAGQHLTAAQLAVGFAQSAEFRARYDSMSDIGFVQALYANSGLAADAAGGATNWIAYLEQHTRADLIGTWIGQDAVLAAQLTSTGL</sequence>
<protein>
    <recommendedName>
        <fullName evidence="7">DUF4214 domain-containing protein</fullName>
    </recommendedName>
</protein>
<feature type="domain" description="DUF4214" evidence="2">
    <location>
        <begin position="1674"/>
        <end position="1715"/>
    </location>
</feature>
<dbReference type="SUPFAM" id="SSF51120">
    <property type="entry name" value="beta-Roll"/>
    <property type="match status" value="2"/>
</dbReference>
<evidence type="ECO:0000259" key="3">
    <source>
        <dbReference type="Pfam" id="PF19077"/>
    </source>
</evidence>
<evidence type="ECO:0008006" key="7">
    <source>
        <dbReference type="Google" id="ProtNLM"/>
    </source>
</evidence>
<reference evidence="5" key="2">
    <citation type="submission" date="2022-12" db="EMBL/GenBank/DDBJ databases">
        <authorList>
            <person name="Sun Q."/>
            <person name="Kim S."/>
        </authorList>
    </citation>
    <scope>NUCLEOTIDE SEQUENCE</scope>
    <source>
        <strain evidence="5">KCTC 12344</strain>
    </source>
</reference>
<reference evidence="5" key="1">
    <citation type="journal article" date="2014" name="Int. J. Syst. Evol. Microbiol.">
        <title>Complete genome sequence of Corynebacterium casei LMG S-19264T (=DSM 44701T), isolated from a smear-ripened cheese.</title>
        <authorList>
            <consortium name="US DOE Joint Genome Institute (JGI-PGF)"/>
            <person name="Walter F."/>
            <person name="Albersmeier A."/>
            <person name="Kalinowski J."/>
            <person name="Ruckert C."/>
        </authorList>
    </citation>
    <scope>NUCLEOTIDE SEQUENCE</scope>
    <source>
        <strain evidence="5">KCTC 12344</strain>
    </source>
</reference>
<feature type="compositionally biased region" description="Pro residues" evidence="1">
    <location>
        <begin position="1133"/>
        <end position="1144"/>
    </location>
</feature>
<dbReference type="InterPro" id="IPR044048">
    <property type="entry name" value="Big_12"/>
</dbReference>
<dbReference type="InterPro" id="IPR011049">
    <property type="entry name" value="Serralysin-like_metalloprot_C"/>
</dbReference>
<feature type="domain" description="Bacterial Ig-like" evidence="3">
    <location>
        <begin position="279"/>
        <end position="384"/>
    </location>
</feature>
<feature type="domain" description="Bacterial Ig-like" evidence="3">
    <location>
        <begin position="496"/>
        <end position="593"/>
    </location>
</feature>
<dbReference type="Pfam" id="PF19078">
    <property type="entry name" value="Big_12"/>
    <property type="match status" value="1"/>
</dbReference>
<dbReference type="RefSeq" id="WP_189568486.1">
    <property type="nucleotide sequence ID" value="NZ_BMWW01000001.1"/>
</dbReference>
<feature type="domain" description="DUF4214" evidence="2">
    <location>
        <begin position="1496"/>
        <end position="1569"/>
    </location>
</feature>
<dbReference type="Proteomes" id="UP000619512">
    <property type="component" value="Unassembled WGS sequence"/>
</dbReference>
<organism evidence="5 6">
    <name type="scientific">Pseudoduganella plicata</name>
    <dbReference type="NCBI Taxonomy" id="321984"/>
    <lineage>
        <taxon>Bacteria</taxon>
        <taxon>Pseudomonadati</taxon>
        <taxon>Pseudomonadota</taxon>
        <taxon>Betaproteobacteria</taxon>
        <taxon>Burkholderiales</taxon>
        <taxon>Oxalobacteraceae</taxon>
        <taxon>Telluria group</taxon>
        <taxon>Pseudoduganella</taxon>
    </lineage>
</organism>